<dbReference type="GO" id="GO:0005634">
    <property type="term" value="C:nucleus"/>
    <property type="evidence" value="ECO:0007669"/>
    <property type="project" value="TreeGrafter"/>
</dbReference>
<dbReference type="InterPro" id="IPR028171">
    <property type="entry name" value="Codanin-1_C"/>
</dbReference>
<name>A0AAW0W405_CHEQU</name>
<feature type="non-terminal residue" evidence="2">
    <location>
        <position position="729"/>
    </location>
</feature>
<comment type="caution">
    <text evidence="2">The sequence shown here is derived from an EMBL/GenBank/DDBJ whole genome shotgun (WGS) entry which is preliminary data.</text>
</comment>
<dbReference type="InterPro" id="IPR040031">
    <property type="entry name" value="Codanin-1"/>
</dbReference>
<dbReference type="PANTHER" id="PTHR28678:SF1">
    <property type="entry name" value="CODANIN-1"/>
    <property type="match status" value="1"/>
</dbReference>
<dbReference type="AlphaFoldDB" id="A0AAW0W405"/>
<dbReference type="PANTHER" id="PTHR28678">
    <property type="entry name" value="CODANIN-1"/>
    <property type="match status" value="1"/>
</dbReference>
<gene>
    <name evidence="2" type="ORF">OTU49_011278</name>
</gene>
<accession>A0AAW0W405</accession>
<evidence type="ECO:0000259" key="1">
    <source>
        <dbReference type="Pfam" id="PF15296"/>
    </source>
</evidence>
<evidence type="ECO:0000313" key="2">
    <source>
        <dbReference type="EMBL" id="KAK8724208.1"/>
    </source>
</evidence>
<evidence type="ECO:0000313" key="3">
    <source>
        <dbReference type="Proteomes" id="UP001445076"/>
    </source>
</evidence>
<proteinExistence type="predicted"/>
<keyword evidence="3" id="KW-1185">Reference proteome</keyword>
<dbReference type="Proteomes" id="UP001445076">
    <property type="component" value="Unassembled WGS sequence"/>
</dbReference>
<organism evidence="2 3">
    <name type="scientific">Cherax quadricarinatus</name>
    <name type="common">Australian red claw crayfish</name>
    <dbReference type="NCBI Taxonomy" id="27406"/>
    <lineage>
        <taxon>Eukaryota</taxon>
        <taxon>Metazoa</taxon>
        <taxon>Ecdysozoa</taxon>
        <taxon>Arthropoda</taxon>
        <taxon>Crustacea</taxon>
        <taxon>Multicrustacea</taxon>
        <taxon>Malacostraca</taxon>
        <taxon>Eumalacostraca</taxon>
        <taxon>Eucarida</taxon>
        <taxon>Decapoda</taxon>
        <taxon>Pleocyemata</taxon>
        <taxon>Astacidea</taxon>
        <taxon>Parastacoidea</taxon>
        <taxon>Parastacidae</taxon>
        <taxon>Cherax</taxon>
    </lineage>
</organism>
<protein>
    <recommendedName>
        <fullName evidence="1">Codanin-1 C-terminal domain-containing protein</fullName>
    </recommendedName>
</protein>
<dbReference type="Pfam" id="PF15296">
    <property type="entry name" value="Codanin-1_C"/>
    <property type="match status" value="1"/>
</dbReference>
<reference evidence="2 3" key="1">
    <citation type="journal article" date="2024" name="BMC Genomics">
        <title>Genome assembly of redclaw crayfish (Cherax quadricarinatus) provides insights into its immune adaptation and hypoxia tolerance.</title>
        <authorList>
            <person name="Liu Z."/>
            <person name="Zheng J."/>
            <person name="Li H."/>
            <person name="Fang K."/>
            <person name="Wang S."/>
            <person name="He J."/>
            <person name="Zhou D."/>
            <person name="Weng S."/>
            <person name="Chi M."/>
            <person name="Gu Z."/>
            <person name="He J."/>
            <person name="Li F."/>
            <person name="Wang M."/>
        </authorList>
    </citation>
    <scope>NUCLEOTIDE SEQUENCE [LARGE SCALE GENOMIC DNA]</scope>
    <source>
        <strain evidence="2">ZL_2023a</strain>
    </source>
</reference>
<feature type="domain" description="Codanin-1 C-terminal" evidence="1">
    <location>
        <begin position="384"/>
        <end position="497"/>
    </location>
</feature>
<sequence>MCRGDDDESHLQQDSEGFGFLTLLKKQHPEKYKRLYERLVTPSKLGGPCPPPSFPGSQEFFRDFILTASNFIFNQHLKDVLISHILILSEREFIILEPEDGDCAEARSVVLNLRILAKFLGFLEFLPYQTSEHIPESVMATHISLRSKVCPPLKICEALRQCAISGQLVVAVTWVVEFLSMVDPVALHSRHYLTVVMTLIAIFKLLYIMRPEESAGCPACGASSPARSFSPLNSLLLKLLLGWLFDLPNFPDGLFFVDVAEADIDHWEYSQTLQVLNVNYKCLCVACLRLMLVPSSNRMDKSATLVDGTSSQRTVSPVRDFTATKDPAQTLIKTPSKQKLQGSLMSPTKTPSKFLLVSMLESPQTTPLKASDTQIVAQHMHHLDELDFVDHQMITLCCPFISELKNLLSDYWCGVGSNNVNSYRKITPLSASDRTSSSQSQMQLQLQLEDNFFHNHHSSVRKTTDFVIERLSSNVIKNIRTKIIPELRISAIEKLKEFIDDRIQSTPPSVEWTRDGVQKRIVELSQEMTLQMKTKCFELARQECSDQILPALSLLLPGDVTPQGVEVCKKLVTRCSKDKVLAWIQSHLTPTLFSKDLTADSERLLRQAQKAADLQITTLEASYSDMSLSNLELSEVSGASGTENSSVANQSGPSLLDCHLNSPTNQPSQMKIIPKNGSGEIGCVPTAATEHDHLVPSPSQVLTSLKEMVRVLTVTHTGKLLNTVSEQQI</sequence>
<dbReference type="GO" id="GO:0006325">
    <property type="term" value="P:chromatin organization"/>
    <property type="evidence" value="ECO:0007669"/>
    <property type="project" value="TreeGrafter"/>
</dbReference>
<dbReference type="EMBL" id="JARKIK010000086">
    <property type="protein sequence ID" value="KAK8724208.1"/>
    <property type="molecule type" value="Genomic_DNA"/>
</dbReference>